<name>A0A4S9C727_AURPU</name>
<protein>
    <submittedName>
        <fullName evidence="1">Uncharacterized protein</fullName>
    </submittedName>
</protein>
<gene>
    <name evidence="1" type="ORF">D6D13_08404</name>
</gene>
<reference evidence="1" key="1">
    <citation type="submission" date="2018-10" db="EMBL/GenBank/DDBJ databases">
        <title>Fifty Aureobasidium pullulans genomes reveal a recombining polyextremotolerant generalist.</title>
        <authorList>
            <person name="Gostincar C."/>
            <person name="Turk M."/>
            <person name="Zajc J."/>
            <person name="Gunde-Cimerman N."/>
        </authorList>
    </citation>
    <scope>NUCLEOTIDE SEQUENCE [LARGE SCALE GENOMIC DNA]</scope>
    <source>
        <strain evidence="1">EXF-10085</strain>
    </source>
</reference>
<sequence length="298" mass="34405">MTLCICTYEPENIGMMKWYRRAQQGRVEIVELPIFALFPTSDDYKSSVEASVWYKTIEDYQCHRAFIMEYRIKTLFKQQQDLINVLTKPNKFLIVEEYQLTRPCRVAAMVMQVCVNVAAMKKVIPPVGVDEDEFENGVLCRPYVLMIFPDQNIDPSIPMDVATLSHWTHVEFSTPDTSVDFPGDETFRMLNTEVIFSSMKKLKKFVGQKAIDLSRIQRIIIDEPLHFDKPGFESFAMLLRHPELNPNVDLAIVGHSFTEFTDENIKEVTDNNLPSMCPHTVESRKASKAEWDAYGRSL</sequence>
<dbReference type="AlphaFoldDB" id="A0A4S9C727"/>
<dbReference type="EMBL" id="QZAS01000040">
    <property type="protein sequence ID" value="THX02349.1"/>
    <property type="molecule type" value="Genomic_DNA"/>
</dbReference>
<proteinExistence type="predicted"/>
<organism evidence="1">
    <name type="scientific">Aureobasidium pullulans</name>
    <name type="common">Black yeast</name>
    <name type="synonym">Pullularia pullulans</name>
    <dbReference type="NCBI Taxonomy" id="5580"/>
    <lineage>
        <taxon>Eukaryota</taxon>
        <taxon>Fungi</taxon>
        <taxon>Dikarya</taxon>
        <taxon>Ascomycota</taxon>
        <taxon>Pezizomycotina</taxon>
        <taxon>Dothideomycetes</taxon>
        <taxon>Dothideomycetidae</taxon>
        <taxon>Dothideales</taxon>
        <taxon>Saccotheciaceae</taxon>
        <taxon>Aureobasidium</taxon>
    </lineage>
</organism>
<comment type="caution">
    <text evidence="1">The sequence shown here is derived from an EMBL/GenBank/DDBJ whole genome shotgun (WGS) entry which is preliminary data.</text>
</comment>
<evidence type="ECO:0000313" key="1">
    <source>
        <dbReference type="EMBL" id="THX02349.1"/>
    </source>
</evidence>
<accession>A0A4S9C727</accession>